<name>A0A5C6GG22_METRR</name>
<organism evidence="8 9">
    <name type="scientific">Metarhizium rileyi (strain RCEF 4871)</name>
    <name type="common">Nomuraea rileyi</name>
    <dbReference type="NCBI Taxonomy" id="1649241"/>
    <lineage>
        <taxon>Eukaryota</taxon>
        <taxon>Fungi</taxon>
        <taxon>Dikarya</taxon>
        <taxon>Ascomycota</taxon>
        <taxon>Pezizomycotina</taxon>
        <taxon>Sordariomycetes</taxon>
        <taxon>Hypocreomycetidae</taxon>
        <taxon>Hypocreales</taxon>
        <taxon>Clavicipitaceae</taxon>
        <taxon>Metarhizium</taxon>
    </lineage>
</organism>
<proteinExistence type="inferred from homology"/>
<dbReference type="PANTHER" id="PTHR43098:SF3">
    <property type="entry name" value="L-ORNITHINE N(5)-MONOOXYGENASE-RELATED"/>
    <property type="match status" value="1"/>
</dbReference>
<dbReference type="Proteomes" id="UP000317257">
    <property type="component" value="Unassembled WGS sequence"/>
</dbReference>
<evidence type="ECO:0000256" key="6">
    <source>
        <dbReference type="ARBA" id="ARBA00023002"/>
    </source>
</evidence>
<protein>
    <submittedName>
        <fullName evidence="8">Uncharacterized protein</fullName>
    </submittedName>
</protein>
<dbReference type="EMBL" id="SBHS01000005">
    <property type="protein sequence ID" value="TWU76214.1"/>
    <property type="molecule type" value="Genomic_DNA"/>
</dbReference>
<evidence type="ECO:0000256" key="3">
    <source>
        <dbReference type="ARBA" id="ARBA00022630"/>
    </source>
</evidence>
<reference evidence="9" key="1">
    <citation type="submission" date="2018-12" db="EMBL/GenBank/DDBJ databases">
        <title>The complete genome of Metarhizium rileyi, a key fungal pathogen of Lepidoptera.</title>
        <authorList>
            <person name="Binneck E."/>
            <person name="Lastra C.C.L."/>
            <person name="Sosa-Gomez D.R."/>
        </authorList>
    </citation>
    <scope>NUCLEOTIDE SEQUENCE [LARGE SCALE GENOMIC DNA]</scope>
    <source>
        <strain evidence="9">Cep018-CH2</strain>
    </source>
</reference>
<dbReference type="InterPro" id="IPR050775">
    <property type="entry name" value="FAD-binding_Monooxygenases"/>
</dbReference>
<dbReference type="Gene3D" id="3.50.50.60">
    <property type="entry name" value="FAD/NAD(P)-binding domain"/>
    <property type="match status" value="1"/>
</dbReference>
<evidence type="ECO:0000256" key="2">
    <source>
        <dbReference type="ARBA" id="ARBA00010139"/>
    </source>
</evidence>
<dbReference type="PANTHER" id="PTHR43098">
    <property type="entry name" value="L-ORNITHINE N(5)-MONOOXYGENASE-RELATED"/>
    <property type="match status" value="1"/>
</dbReference>
<keyword evidence="3" id="KW-0285">Flavoprotein</keyword>
<keyword evidence="7" id="KW-0503">Monooxygenase</keyword>
<sequence>MSEVLDLRKDTILNAKVTEAKYDKKANHWTLTTSAGHEASARHVIFVTGTSNKTSFSGEEMEENKNTYQALFAQGKYNSDTGFPYNFEKRSFYDLSPKERE</sequence>
<dbReference type="GO" id="GO:0004497">
    <property type="term" value="F:monooxygenase activity"/>
    <property type="evidence" value="ECO:0007669"/>
    <property type="project" value="UniProtKB-KW"/>
</dbReference>
<comment type="similarity">
    <text evidence="2">Belongs to the FAD-binding monooxygenase family.</text>
</comment>
<evidence type="ECO:0000313" key="8">
    <source>
        <dbReference type="EMBL" id="TWU76214.1"/>
    </source>
</evidence>
<comment type="caution">
    <text evidence="8">The sequence shown here is derived from an EMBL/GenBank/DDBJ whole genome shotgun (WGS) entry which is preliminary data.</text>
</comment>
<dbReference type="AlphaFoldDB" id="A0A5C6GG22"/>
<dbReference type="InterPro" id="IPR036188">
    <property type="entry name" value="FAD/NAD-bd_sf"/>
</dbReference>
<evidence type="ECO:0000256" key="5">
    <source>
        <dbReference type="ARBA" id="ARBA00022857"/>
    </source>
</evidence>
<keyword evidence="4" id="KW-0274">FAD</keyword>
<evidence type="ECO:0000256" key="1">
    <source>
        <dbReference type="ARBA" id="ARBA00001974"/>
    </source>
</evidence>
<comment type="cofactor">
    <cofactor evidence="1">
        <name>FAD</name>
        <dbReference type="ChEBI" id="CHEBI:57692"/>
    </cofactor>
</comment>
<evidence type="ECO:0000256" key="4">
    <source>
        <dbReference type="ARBA" id="ARBA00022827"/>
    </source>
</evidence>
<keyword evidence="6" id="KW-0560">Oxidoreductase</keyword>
<evidence type="ECO:0000256" key="7">
    <source>
        <dbReference type="ARBA" id="ARBA00023033"/>
    </source>
</evidence>
<evidence type="ECO:0000313" key="9">
    <source>
        <dbReference type="Proteomes" id="UP000317257"/>
    </source>
</evidence>
<keyword evidence="5" id="KW-0521">NADP</keyword>
<gene>
    <name evidence="8" type="ORF">ED733_004010</name>
</gene>
<accession>A0A5C6GG22</accession>